<organism evidence="2 3">
    <name type="scientific">Xenorhabdus bovienii str. Intermedium</name>
    <dbReference type="NCBI Taxonomy" id="1379677"/>
    <lineage>
        <taxon>Bacteria</taxon>
        <taxon>Pseudomonadati</taxon>
        <taxon>Pseudomonadota</taxon>
        <taxon>Gammaproteobacteria</taxon>
        <taxon>Enterobacterales</taxon>
        <taxon>Morganellaceae</taxon>
        <taxon>Xenorhabdus</taxon>
    </lineage>
</organism>
<dbReference type="EMBL" id="CBTB010000144">
    <property type="protein sequence ID" value="CDH32866.1"/>
    <property type="molecule type" value="Genomic_DNA"/>
</dbReference>
<dbReference type="Proteomes" id="UP000028480">
    <property type="component" value="Unassembled WGS sequence"/>
</dbReference>
<protein>
    <submittedName>
        <fullName evidence="2">Uncharacterized protein</fullName>
    </submittedName>
</protein>
<evidence type="ECO:0000313" key="3">
    <source>
        <dbReference type="Proteomes" id="UP000028480"/>
    </source>
</evidence>
<keyword evidence="1" id="KW-0812">Transmembrane</keyword>
<gene>
    <name evidence="2" type="ORF">XBI1_2280015</name>
</gene>
<dbReference type="AlphaFoldDB" id="A0A077QKE6"/>
<accession>A0A077QKE6</accession>
<evidence type="ECO:0000256" key="1">
    <source>
        <dbReference type="SAM" id="Phobius"/>
    </source>
</evidence>
<proteinExistence type="predicted"/>
<keyword evidence="1" id="KW-0472">Membrane</keyword>
<sequence>MIELIALALGSMVSLNELRMVQMVGLLAYWLSSVSSMFFIILSLCHLWTEPEIHQCQNPGSWLCNCAI</sequence>
<feature type="transmembrane region" description="Helical" evidence="1">
    <location>
        <begin position="30"/>
        <end position="49"/>
    </location>
</feature>
<comment type="caution">
    <text evidence="2">The sequence shown here is derived from an EMBL/GenBank/DDBJ whole genome shotgun (WGS) entry which is preliminary data.</text>
</comment>
<keyword evidence="1" id="KW-1133">Transmembrane helix</keyword>
<name>A0A077QKE6_XENBV</name>
<dbReference type="HOGENOM" id="CLU_2793075_0_0_6"/>
<reference evidence="2" key="1">
    <citation type="submission" date="2013-07" db="EMBL/GenBank/DDBJ databases">
        <title>Sub-species coevolution in mutualistic symbiosis.</title>
        <authorList>
            <person name="Murfin K."/>
            <person name="Klassen J."/>
            <person name="Lee M."/>
            <person name="Forst S."/>
            <person name="Stock P."/>
            <person name="Goodrich-Blair H."/>
        </authorList>
    </citation>
    <scope>NUCLEOTIDE SEQUENCE [LARGE SCALE GENOMIC DNA]</scope>
    <source>
        <strain evidence="2">Intermedium</strain>
    </source>
</reference>
<evidence type="ECO:0000313" key="2">
    <source>
        <dbReference type="EMBL" id="CDH32866.1"/>
    </source>
</evidence>